<protein>
    <recommendedName>
        <fullName evidence="3">Flagella biosynthesis chaperone for FliD, FliT</fullName>
    </recommendedName>
</protein>
<sequence>MQSFIELEALNQSLTELLIILDKEPAENEETDELVSNLLDLVGKRQLLLDELLVTIKLEDKAMWQKQLALTHDFEQQAKVIMRHRQELMHLSSKSKRQINVYKSIDAK</sequence>
<keyword evidence="2" id="KW-1185">Reference proteome</keyword>
<gene>
    <name evidence="1" type="ORF">FN961_03995</name>
</gene>
<comment type="caution">
    <text evidence="1">The sequence shown here is derived from an EMBL/GenBank/DDBJ whole genome shotgun (WGS) entry which is preliminary data.</text>
</comment>
<dbReference type="EMBL" id="VKGK01000003">
    <property type="protein sequence ID" value="TRY15645.1"/>
    <property type="molecule type" value="Genomic_DNA"/>
</dbReference>
<evidence type="ECO:0008006" key="3">
    <source>
        <dbReference type="Google" id="ProtNLM"/>
    </source>
</evidence>
<name>A0A553JT60_SHEHA</name>
<proteinExistence type="predicted"/>
<dbReference type="RefSeq" id="WP_143563257.1">
    <property type="nucleotide sequence ID" value="NZ_BMPL01000003.1"/>
</dbReference>
<reference evidence="2" key="1">
    <citation type="submission" date="2019-07" db="EMBL/GenBank/DDBJ databases">
        <title>Shewanella sp. YLB-08 draft genomic sequence.</title>
        <authorList>
            <person name="Yu L."/>
        </authorList>
    </citation>
    <scope>NUCLEOTIDE SEQUENCE [LARGE SCALE GENOMIC DNA]</scope>
    <source>
        <strain evidence="2">JCM 20706</strain>
    </source>
</reference>
<dbReference type="Proteomes" id="UP000318126">
    <property type="component" value="Unassembled WGS sequence"/>
</dbReference>
<dbReference type="AlphaFoldDB" id="A0A553JT60"/>
<evidence type="ECO:0000313" key="1">
    <source>
        <dbReference type="EMBL" id="TRY15645.1"/>
    </source>
</evidence>
<organism evidence="1 2">
    <name type="scientific">Shewanella hanedai</name>
    <name type="common">Alteromonas hanedai</name>
    <dbReference type="NCBI Taxonomy" id="25"/>
    <lineage>
        <taxon>Bacteria</taxon>
        <taxon>Pseudomonadati</taxon>
        <taxon>Pseudomonadota</taxon>
        <taxon>Gammaproteobacteria</taxon>
        <taxon>Alteromonadales</taxon>
        <taxon>Shewanellaceae</taxon>
        <taxon>Shewanella</taxon>
    </lineage>
</organism>
<evidence type="ECO:0000313" key="2">
    <source>
        <dbReference type="Proteomes" id="UP000318126"/>
    </source>
</evidence>
<accession>A0A553JT60</accession>
<dbReference type="OrthoDB" id="6267576at2"/>